<proteinExistence type="predicted"/>
<dbReference type="EMBL" id="AMPT01000009">
    <property type="protein sequence ID" value="EQB59620.1"/>
    <property type="molecule type" value="Genomic_DNA"/>
</dbReference>
<geneLocation type="plasmid" evidence="1">
    <name>unnamed</name>
</geneLocation>
<name>T0MEU7_KINKI</name>
<keyword evidence="1" id="KW-0614">Plasmid</keyword>
<reference evidence="1" key="1">
    <citation type="journal article" date="2013" name="Antimicrob. Agents Chemother.">
        <title>Characterization of TEM-1 beta-lactamase producing Kingella kingae clinical isolates.</title>
        <authorList>
            <person name="Banerjee A."/>
            <person name="Kaplan J.B."/>
            <person name="Soherwardy A."/>
            <person name="Nudell Y."/>
            <person name="Mackenzie G.A."/>
            <person name="Johnson S."/>
            <person name="Balashova N.V."/>
        </authorList>
    </citation>
    <scope>NUCLEOTIDE SEQUENCE</scope>
    <source>
        <strain evidence="1">KKC2005004457</strain>
        <plasmid evidence="1">unnamed</plasmid>
    </source>
</reference>
<dbReference type="AlphaFoldDB" id="T0MEU7"/>
<accession>T0MEU7</accession>
<evidence type="ECO:0000313" key="1">
    <source>
        <dbReference type="EMBL" id="EQB59620.1"/>
    </source>
</evidence>
<gene>
    <name evidence="1" type="ORF">C297_p00190</name>
</gene>
<organism evidence="1">
    <name type="scientific">Kingella kingae KKC2005004457</name>
    <dbReference type="NCBI Taxonomy" id="1229911"/>
    <lineage>
        <taxon>Bacteria</taxon>
        <taxon>Pseudomonadati</taxon>
        <taxon>Pseudomonadota</taxon>
        <taxon>Betaproteobacteria</taxon>
        <taxon>Neisseriales</taxon>
        <taxon>Neisseriaceae</taxon>
        <taxon>Kingella</taxon>
    </lineage>
</organism>
<protein>
    <submittedName>
        <fullName evidence="1">Uncharacterized protein</fullName>
    </submittedName>
</protein>
<comment type="caution">
    <text evidence="1">The sequence shown here is derived from an EMBL/GenBank/DDBJ whole genome shotgun (WGS) entry which is preliminary data.</text>
</comment>
<sequence length="80" mass="9236">MATIMEKDSLIHLISYAGATISLKLEENSSEFQENMTIISKKRNIIYSTKPEEIDFNREVASIQKIINTYKDLPNLPQFQ</sequence>